<feature type="transmembrane region" description="Helical" evidence="1">
    <location>
        <begin position="24"/>
        <end position="44"/>
    </location>
</feature>
<evidence type="ECO:0000313" key="3">
    <source>
        <dbReference type="Proteomes" id="UP001180840"/>
    </source>
</evidence>
<organism evidence="2 3">
    <name type="scientific">Corynebacterium guangdongense</name>
    <dbReference type="NCBI Taxonomy" id="1783348"/>
    <lineage>
        <taxon>Bacteria</taxon>
        <taxon>Bacillati</taxon>
        <taxon>Actinomycetota</taxon>
        <taxon>Actinomycetes</taxon>
        <taxon>Mycobacteriales</taxon>
        <taxon>Corynebacteriaceae</taxon>
        <taxon>Corynebacterium</taxon>
    </lineage>
</organism>
<evidence type="ECO:0008006" key="4">
    <source>
        <dbReference type="Google" id="ProtNLM"/>
    </source>
</evidence>
<feature type="transmembrane region" description="Helical" evidence="1">
    <location>
        <begin position="97"/>
        <end position="114"/>
    </location>
</feature>
<comment type="caution">
    <text evidence="2">The sequence shown here is derived from an EMBL/GenBank/DDBJ whole genome shotgun (WGS) entry which is preliminary data.</text>
</comment>
<protein>
    <recommendedName>
        <fullName evidence="4">DUF4386 family protein</fullName>
    </recommendedName>
</protein>
<dbReference type="EMBL" id="JAVDXZ010000001">
    <property type="protein sequence ID" value="MDR7328954.1"/>
    <property type="molecule type" value="Genomic_DNA"/>
</dbReference>
<feature type="transmembrane region" description="Helical" evidence="1">
    <location>
        <begin position="185"/>
        <end position="209"/>
    </location>
</feature>
<keyword evidence="3" id="KW-1185">Reference proteome</keyword>
<dbReference type="Proteomes" id="UP001180840">
    <property type="component" value="Unassembled WGS sequence"/>
</dbReference>
<keyword evidence="1" id="KW-0812">Transmembrane</keyword>
<evidence type="ECO:0000256" key="1">
    <source>
        <dbReference type="SAM" id="Phobius"/>
    </source>
</evidence>
<sequence>MTDAIPGALTRDIRTWAGLVRTGAWAAIASVVLIVLQIAAFVVWPPPQGVAGFYELLQRQPLQGLVALDVLYPVSNTLTYLLYLALAVVLWRVSRSAVVVAIAFGTLGMAAYFASPRPVDMLRLAELHAVADPGERAVLEAVGEGMLSTWNGTAFDVYYLLNFLALVIFAVLVHRSPVFSRTTGAAAMIAAILMAVPSNFGTVGLVFALTSLLPWAIFALLVARTLFSLVALAGQGQDNPTNVRGSGPEGGYPGR</sequence>
<gene>
    <name evidence="2" type="ORF">J2S39_000630</name>
</gene>
<feature type="transmembrane region" description="Helical" evidence="1">
    <location>
        <begin position="215"/>
        <end position="234"/>
    </location>
</feature>
<name>A0ABU1ZVJ8_9CORY</name>
<proteinExistence type="predicted"/>
<accession>A0ABU1ZVJ8</accession>
<keyword evidence="1" id="KW-1133">Transmembrane helix</keyword>
<keyword evidence="1" id="KW-0472">Membrane</keyword>
<dbReference type="RefSeq" id="WP_290197940.1">
    <property type="nucleotide sequence ID" value="NZ_CP047654.1"/>
</dbReference>
<feature type="transmembrane region" description="Helical" evidence="1">
    <location>
        <begin position="64"/>
        <end position="90"/>
    </location>
</feature>
<feature type="transmembrane region" description="Helical" evidence="1">
    <location>
        <begin position="157"/>
        <end position="173"/>
    </location>
</feature>
<evidence type="ECO:0000313" key="2">
    <source>
        <dbReference type="EMBL" id="MDR7328954.1"/>
    </source>
</evidence>
<reference evidence="2" key="1">
    <citation type="submission" date="2023-07" db="EMBL/GenBank/DDBJ databases">
        <title>Sequencing the genomes of 1000 actinobacteria strains.</title>
        <authorList>
            <person name="Klenk H.-P."/>
        </authorList>
    </citation>
    <scope>NUCLEOTIDE SEQUENCE</scope>
    <source>
        <strain evidence="2">DSM 107476</strain>
    </source>
</reference>